<name>A0A7G7VJ78_9FIRM</name>
<protein>
    <recommendedName>
        <fullName evidence="3">CRISPR-associated protein Csx10</fullName>
    </recommendedName>
</protein>
<reference evidence="1 2" key="1">
    <citation type="submission" date="2020-07" db="EMBL/GenBank/DDBJ databases">
        <title>Complete genome and description of Selenomonas timonensis sp. nov., a new bacterium isolated from a gingivitis subject.</title>
        <authorList>
            <person name="Antezack A."/>
        </authorList>
    </citation>
    <scope>NUCLEOTIDE SEQUENCE [LARGE SCALE GENOMIC DNA]</scope>
    <source>
        <strain evidence="1 2">Marseille-Q3039</strain>
    </source>
</reference>
<evidence type="ECO:0000313" key="1">
    <source>
        <dbReference type="EMBL" id="QNH54171.1"/>
    </source>
</evidence>
<evidence type="ECO:0008006" key="3">
    <source>
        <dbReference type="Google" id="ProtNLM"/>
    </source>
</evidence>
<keyword evidence="2" id="KW-1185">Reference proteome</keyword>
<sequence>MMQAMNIRIKTLSPVILSALGHASVMTATHDFFSGSVLRGILAARFIEKQKLDKMAHTDADFMRLFYGDLRFVDAYPVDPETGARAIVLPFSVQRSKDEREIRDLLQKGTELAPGFKGMKGFAAAADGVLRPVKVRKNITLHMSRTDLKDDSGMERLAGKSRSSGIYNYESIAAGQRFEGVIYGAAELLAQLRDVLGTQFTCYAGRSKYTQYGQCEVTLTQPQDIPEEDAPQGERLCIRLETPLLPRTGIPGDAASMLAEIVTALNEKTSGGFSLFEEPRSIFAKEAEIDNFVGQWCMKRPRETGLAAGTVFALEKAGGWQDGDAEALRTVLYEGVGRRRAEGFGQLRLWDGRDIRRAEKMERNDVKPRELGAEAKKIAAAILTAHIVEQIRVFASMDVETELIPSGARHALSRLEQELGTRSDGAISRMQEFAASMQGKKTPLGKMMTGIRVNGISLLAYFHEKNIADMPYFLRGKELLRSEVGDIADELGIAHGIEGILREDQVFYAYWNAFFRFARKQAGRSEEGGTEA</sequence>
<dbReference type="RefSeq" id="WP_185980206.1">
    <property type="nucleotide sequence ID" value="NZ_CP060204.1"/>
</dbReference>
<proteinExistence type="predicted"/>
<dbReference type="Proteomes" id="UP000515480">
    <property type="component" value="Chromosome"/>
</dbReference>
<dbReference type="AlphaFoldDB" id="A0A7G7VJ78"/>
<organism evidence="1 2">
    <name type="scientific">Selenomonas timonae</name>
    <dbReference type="NCBI Taxonomy" id="2754044"/>
    <lineage>
        <taxon>Bacteria</taxon>
        <taxon>Bacillati</taxon>
        <taxon>Bacillota</taxon>
        <taxon>Negativicutes</taxon>
        <taxon>Selenomonadales</taxon>
        <taxon>Selenomonadaceae</taxon>
        <taxon>Selenomonas</taxon>
    </lineage>
</organism>
<accession>A0A7G7VJ78</accession>
<evidence type="ECO:0000313" key="2">
    <source>
        <dbReference type="Proteomes" id="UP000515480"/>
    </source>
</evidence>
<dbReference type="EMBL" id="CP060204">
    <property type="protein sequence ID" value="QNH54171.1"/>
    <property type="molecule type" value="Genomic_DNA"/>
</dbReference>
<gene>
    <name evidence="1" type="ORF">H1B31_10025</name>
</gene>
<dbReference type="KEGG" id="stim:H1B31_10025"/>